<dbReference type="RefSeq" id="WP_047942650.1">
    <property type="nucleotide sequence ID" value="NZ_CP053989.1"/>
</dbReference>
<dbReference type="SUPFAM" id="SSF82771">
    <property type="entry name" value="GIY-YIG endonuclease"/>
    <property type="match status" value="1"/>
</dbReference>
<organism evidence="1 2">
    <name type="scientific">Niallia circulans</name>
    <name type="common">Bacillus circulans</name>
    <dbReference type="NCBI Taxonomy" id="1397"/>
    <lineage>
        <taxon>Bacteria</taxon>
        <taxon>Bacillati</taxon>
        <taxon>Bacillota</taxon>
        <taxon>Bacilli</taxon>
        <taxon>Bacillales</taxon>
        <taxon>Bacillaceae</taxon>
        <taxon>Niallia</taxon>
    </lineage>
</organism>
<dbReference type="Gene3D" id="3.40.1440.10">
    <property type="entry name" value="GIY-YIG endonuclease"/>
    <property type="match status" value="1"/>
</dbReference>
<reference evidence="1 2" key="1">
    <citation type="submission" date="2015-05" db="EMBL/GenBank/DDBJ databases">
        <title>Whole genome sequence and identification of bacterial endophytes from Costus igneus.</title>
        <authorList>
            <person name="Lee Y.P."/>
            <person name="Gan H.M."/>
            <person name="Eng W."/>
            <person name="Wheatley M.S."/>
            <person name="Caraballo A."/>
            <person name="Polter S."/>
            <person name="Savka M.A."/>
            <person name="Hudson A.O."/>
        </authorList>
    </citation>
    <scope>NUCLEOTIDE SEQUENCE [LARGE SCALE GENOMIC DNA]</scope>
    <source>
        <strain evidence="1 2">RIT379</strain>
    </source>
</reference>
<protein>
    <submittedName>
        <fullName evidence="1">LuxR family transcriptional regulator</fullName>
    </submittedName>
</protein>
<accession>A0A0J1IJC8</accession>
<gene>
    <name evidence="1" type="ORF">ABW02_13240</name>
</gene>
<dbReference type="EMBL" id="LDPH01000011">
    <property type="protein sequence ID" value="KLV26037.1"/>
    <property type="molecule type" value="Genomic_DNA"/>
</dbReference>
<dbReference type="CDD" id="cd10451">
    <property type="entry name" value="GIY-YIG_LuxR_like"/>
    <property type="match status" value="1"/>
</dbReference>
<dbReference type="InterPro" id="IPR035901">
    <property type="entry name" value="GIY-YIG_endonuc_sf"/>
</dbReference>
<dbReference type="Proteomes" id="UP000036045">
    <property type="component" value="Unassembled WGS sequence"/>
</dbReference>
<sequence>MDRKKELKMQYKEIPVEAGIYTITNKKNGKVCVVSTRNFKTINGVKFSLENGGYANKKLVDEWKQYGKEAFSFEIVEVLKPKKDDPYYNEKEELAKLEEKWLEKLQPFGDSGYNSRKE</sequence>
<name>A0A0J1IJC8_NIACI</name>
<dbReference type="PATRIC" id="fig|1397.4.peg.769"/>
<evidence type="ECO:0000313" key="2">
    <source>
        <dbReference type="Proteomes" id="UP000036045"/>
    </source>
</evidence>
<dbReference type="OrthoDB" id="9134286at2"/>
<keyword evidence="2" id="KW-1185">Reference proteome</keyword>
<proteinExistence type="predicted"/>
<evidence type="ECO:0000313" key="1">
    <source>
        <dbReference type="EMBL" id="KLV26037.1"/>
    </source>
</evidence>
<dbReference type="AlphaFoldDB" id="A0A0J1IJC8"/>
<dbReference type="GeneID" id="56351763"/>
<comment type="caution">
    <text evidence="1">The sequence shown here is derived from an EMBL/GenBank/DDBJ whole genome shotgun (WGS) entry which is preliminary data.</text>
</comment>